<protein>
    <submittedName>
        <fullName evidence="1">Uncharacterized protein</fullName>
    </submittedName>
</protein>
<dbReference type="PANTHER" id="PTHR28660:SF1">
    <property type="entry name" value="COILED-COIL DOMAIN-CONTAINING PROTEIN 73"/>
    <property type="match status" value="1"/>
</dbReference>
<keyword evidence="2" id="KW-1185">Reference proteome</keyword>
<name>A0ABD3XUE5_SINWO</name>
<dbReference type="EMBL" id="JBJQND010000001">
    <property type="protein sequence ID" value="KAL3889839.1"/>
    <property type="molecule type" value="Genomic_DNA"/>
</dbReference>
<proteinExistence type="predicted"/>
<gene>
    <name evidence="1" type="ORF">ACJMK2_002166</name>
</gene>
<comment type="caution">
    <text evidence="1">The sequence shown here is derived from an EMBL/GenBank/DDBJ whole genome shotgun (WGS) entry which is preliminary data.</text>
</comment>
<organism evidence="1 2">
    <name type="scientific">Sinanodonta woodiana</name>
    <name type="common">Chinese pond mussel</name>
    <name type="synonym">Anodonta woodiana</name>
    <dbReference type="NCBI Taxonomy" id="1069815"/>
    <lineage>
        <taxon>Eukaryota</taxon>
        <taxon>Metazoa</taxon>
        <taxon>Spiralia</taxon>
        <taxon>Lophotrochozoa</taxon>
        <taxon>Mollusca</taxon>
        <taxon>Bivalvia</taxon>
        <taxon>Autobranchia</taxon>
        <taxon>Heteroconchia</taxon>
        <taxon>Palaeoheterodonta</taxon>
        <taxon>Unionida</taxon>
        <taxon>Unionoidea</taxon>
        <taxon>Unionidae</taxon>
        <taxon>Unioninae</taxon>
        <taxon>Sinanodonta</taxon>
    </lineage>
</organism>
<dbReference type="Pfam" id="PF15818">
    <property type="entry name" value="CCDC73"/>
    <property type="match status" value="1"/>
</dbReference>
<dbReference type="InterPro" id="IPR031650">
    <property type="entry name" value="CCDC73"/>
</dbReference>
<sequence>MCVWNSACYTFFIQTQQHIHRTIVEKENETYKSQLQVLQVTNYSLERKVRELEVKLQLQISSSEKHLGQLTEFENKHSTVVQQGKQLAESQVSLEKQDCLTTQFQKIQKQQPEELDELQNAFDKC</sequence>
<accession>A0ABD3XUE5</accession>
<dbReference type="AlphaFoldDB" id="A0ABD3XUE5"/>
<reference evidence="1 2" key="1">
    <citation type="submission" date="2024-11" db="EMBL/GenBank/DDBJ databases">
        <title>Chromosome-level genome assembly of the freshwater bivalve Anodonta woodiana.</title>
        <authorList>
            <person name="Chen X."/>
        </authorList>
    </citation>
    <scope>NUCLEOTIDE SEQUENCE [LARGE SCALE GENOMIC DNA]</scope>
    <source>
        <strain evidence="1">MN2024</strain>
        <tissue evidence="1">Gills</tissue>
    </source>
</reference>
<dbReference type="PANTHER" id="PTHR28660">
    <property type="entry name" value="COILED-COIL DOMAIN-CONTAINING PROTEIN 73"/>
    <property type="match status" value="1"/>
</dbReference>
<evidence type="ECO:0000313" key="1">
    <source>
        <dbReference type="EMBL" id="KAL3889839.1"/>
    </source>
</evidence>
<dbReference type="Proteomes" id="UP001634394">
    <property type="component" value="Unassembled WGS sequence"/>
</dbReference>
<evidence type="ECO:0000313" key="2">
    <source>
        <dbReference type="Proteomes" id="UP001634394"/>
    </source>
</evidence>